<feature type="compositionally biased region" description="Polar residues" evidence="1">
    <location>
        <begin position="89"/>
        <end position="100"/>
    </location>
</feature>
<organism evidence="2 3">
    <name type="scientific">Moniliophthora roreri</name>
    <name type="common">Frosty pod rot fungus</name>
    <name type="synonym">Monilia roreri</name>
    <dbReference type="NCBI Taxonomy" id="221103"/>
    <lineage>
        <taxon>Eukaryota</taxon>
        <taxon>Fungi</taxon>
        <taxon>Dikarya</taxon>
        <taxon>Basidiomycota</taxon>
        <taxon>Agaricomycotina</taxon>
        <taxon>Agaricomycetes</taxon>
        <taxon>Agaricomycetidae</taxon>
        <taxon>Agaricales</taxon>
        <taxon>Marasmiineae</taxon>
        <taxon>Marasmiaceae</taxon>
        <taxon>Moniliophthora</taxon>
    </lineage>
</organism>
<reference evidence="2 3" key="1">
    <citation type="submission" date="2015-12" db="EMBL/GenBank/DDBJ databases">
        <title>Draft genome sequence of Moniliophthora roreri, the causal agent of frosty pod rot of cacao.</title>
        <authorList>
            <person name="Aime M.C."/>
            <person name="Diaz-Valderrama J.R."/>
            <person name="Kijpornyongpan T."/>
            <person name="Phillips-Mora W."/>
        </authorList>
    </citation>
    <scope>NUCLEOTIDE SEQUENCE [LARGE SCALE GENOMIC DNA]</scope>
    <source>
        <strain evidence="2 3">MCA 2952</strain>
    </source>
</reference>
<dbReference type="Proteomes" id="UP000054988">
    <property type="component" value="Unassembled WGS sequence"/>
</dbReference>
<evidence type="ECO:0008006" key="4">
    <source>
        <dbReference type="Google" id="ProtNLM"/>
    </source>
</evidence>
<name>A0A0W0F7J7_MONRR</name>
<evidence type="ECO:0000256" key="1">
    <source>
        <dbReference type="SAM" id="MobiDB-lite"/>
    </source>
</evidence>
<feature type="region of interest" description="Disordered" evidence="1">
    <location>
        <begin position="77"/>
        <end position="109"/>
    </location>
</feature>
<sequence length="423" mass="46737">MSARTPFIPSNTRPASRVSHKKDQNIDSSSNTSQFAPDPLHAGTDASMQKLAPGTDVQKNSAIKPLNLNGLVKKSAPSQATGLGISRPPTASISRRSSLENNSNDHTNAANNTLIRRDSAVHASVNLVTPIPRAAAQGNSPLYNSSSPVLQSTNKPFKTPAAPAHHSPVKLTHITASTSQDDLHREQFRLNPNLSNPIPPQRILLDDTHSLPGLIPKNRTKRARPDARPEDEQENDLVYPGENPGSGKRYKPNHHPQGDVDYLRQSFSPPRFSSPIDDASHSEYHRSPNMHHHQQQHGPSDSFINLSHHSNGTSQGQNSLDKLLGCQAHVFVEDHMEWYGQLTNKWRECTMEEWVKGADEIMAKYSKILDQVKKHMETKLKLFASFDAQVTNHKAVLEDRARLLDGVKQRLVSNSQTILGPGV</sequence>
<feature type="region of interest" description="Disordered" evidence="1">
    <location>
        <begin position="1"/>
        <end position="47"/>
    </location>
</feature>
<feature type="compositionally biased region" description="Low complexity" evidence="1">
    <location>
        <begin position="266"/>
        <end position="275"/>
    </location>
</feature>
<accession>A0A0W0F7J7</accession>
<feature type="region of interest" description="Disordered" evidence="1">
    <location>
        <begin position="190"/>
        <end position="316"/>
    </location>
</feature>
<proteinExistence type="predicted"/>
<feature type="compositionally biased region" description="Polar residues" evidence="1">
    <location>
        <begin position="26"/>
        <end position="35"/>
    </location>
</feature>
<evidence type="ECO:0000313" key="3">
    <source>
        <dbReference type="Proteomes" id="UP000054988"/>
    </source>
</evidence>
<dbReference type="eggNOG" id="ENOG502SZMQ">
    <property type="taxonomic scope" value="Eukaryota"/>
</dbReference>
<gene>
    <name evidence="2" type="ORF">WG66_15153</name>
</gene>
<dbReference type="EMBL" id="LATX01002242">
    <property type="protein sequence ID" value="KTB32303.1"/>
    <property type="molecule type" value="Genomic_DNA"/>
</dbReference>
<comment type="caution">
    <text evidence="2">The sequence shown here is derived from an EMBL/GenBank/DDBJ whole genome shotgun (WGS) entry which is preliminary data.</text>
</comment>
<evidence type="ECO:0000313" key="2">
    <source>
        <dbReference type="EMBL" id="KTB32303.1"/>
    </source>
</evidence>
<dbReference type="AlphaFoldDB" id="A0A0W0F7J7"/>
<protein>
    <recommendedName>
        <fullName evidence="4">Extracellular mutant protein 11 C-terminal domain-containing protein</fullName>
    </recommendedName>
</protein>
<feature type="compositionally biased region" description="Polar residues" evidence="1">
    <location>
        <begin position="296"/>
        <end position="316"/>
    </location>
</feature>